<dbReference type="Pfam" id="PF04433">
    <property type="entry name" value="SWIRM"/>
    <property type="match status" value="1"/>
</dbReference>
<dbReference type="FunFam" id="1.10.10.10:FF:000087">
    <property type="entry name" value="Transcriptional adapter 2"/>
    <property type="match status" value="1"/>
</dbReference>
<dbReference type="SUPFAM" id="SSF46689">
    <property type="entry name" value="Homeodomain-like"/>
    <property type="match status" value="1"/>
</dbReference>
<gene>
    <name evidence="3" type="ORF">ATC70_005964</name>
</gene>
<evidence type="ECO:0000256" key="1">
    <source>
        <dbReference type="SAM" id="MobiDB-lite"/>
    </source>
</evidence>
<feature type="region of interest" description="Disordered" evidence="1">
    <location>
        <begin position="189"/>
        <end position="208"/>
    </location>
</feature>
<organism evidence="3 4">
    <name type="scientific">Mucor velutinosus</name>
    <dbReference type="NCBI Taxonomy" id="708070"/>
    <lineage>
        <taxon>Eukaryota</taxon>
        <taxon>Fungi</taxon>
        <taxon>Fungi incertae sedis</taxon>
        <taxon>Mucoromycota</taxon>
        <taxon>Mucoromycotina</taxon>
        <taxon>Mucoromycetes</taxon>
        <taxon>Mucorales</taxon>
        <taxon>Mucorineae</taxon>
        <taxon>Mucoraceae</taxon>
        <taxon>Mucor</taxon>
    </lineage>
</organism>
<dbReference type="Proteomes" id="UP001304243">
    <property type="component" value="Unassembled WGS sequence"/>
</dbReference>
<reference evidence="3 4" key="1">
    <citation type="submission" date="2022-11" db="EMBL/GenBank/DDBJ databases">
        <title>Mucor velutinosus strain NIH1002 WGS.</title>
        <authorList>
            <person name="Subramanian P."/>
            <person name="Mullikin J.C."/>
            <person name="Segre J.A."/>
            <person name="Zelazny A.M."/>
        </authorList>
    </citation>
    <scope>NUCLEOTIDE SEQUENCE [LARGE SCALE GENOMIC DNA]</scope>
    <source>
        <strain evidence="3 4">NIH1002</strain>
    </source>
</reference>
<dbReference type="GeneID" id="89949650"/>
<feature type="domain" description="SWIRM" evidence="2">
    <location>
        <begin position="271"/>
        <end position="341"/>
    </location>
</feature>
<evidence type="ECO:0000313" key="3">
    <source>
        <dbReference type="EMBL" id="KAK4513957.1"/>
    </source>
</evidence>
<dbReference type="GO" id="GO:0010468">
    <property type="term" value="P:regulation of gene expression"/>
    <property type="evidence" value="ECO:0007669"/>
    <property type="project" value="UniProtKB-ARBA"/>
</dbReference>
<dbReference type="InterPro" id="IPR009057">
    <property type="entry name" value="Homeodomain-like_sf"/>
</dbReference>
<dbReference type="RefSeq" id="XP_064680623.1">
    <property type="nucleotide sequence ID" value="XM_064825246.1"/>
</dbReference>
<dbReference type="Gene3D" id="1.10.10.10">
    <property type="entry name" value="Winged helix-like DNA-binding domain superfamily/Winged helix DNA-binding domain"/>
    <property type="match status" value="1"/>
</dbReference>
<protein>
    <recommendedName>
        <fullName evidence="2">SWIRM domain-containing protein</fullName>
    </recommendedName>
</protein>
<feature type="region of interest" description="Disordered" evidence="1">
    <location>
        <begin position="123"/>
        <end position="143"/>
    </location>
</feature>
<feature type="compositionally biased region" description="Low complexity" evidence="1">
    <location>
        <begin position="64"/>
        <end position="75"/>
    </location>
</feature>
<proteinExistence type="predicted"/>
<keyword evidence="4" id="KW-1185">Reference proteome</keyword>
<accession>A0AAN7DBS7</accession>
<sequence>MSFIIRENNQYKRFISPPVTPKHDTEACFMKSNVVEQYNASTLPLSPPSYPMTSPLHRRRESSFDSSSSSHSATSHQNKRKQRSPSRSPSSTTDGVFRMPLDILTKALNIVPNQQAYSATYCGPVITPQSSPSLPKERKRKRGNDCITPILQALEQGEDQKEQQEQIEPHHHCSSRKRNSAFALSSLLLPTPLPSQPEPSQPVAPPAEFIKKSGTSAAHTYDNLSADCDQASLFRNSEEWIPSLEVFNRRPTIRVSWKGSPLKIKTMPYYDKLHPGEATIAATLRLTPEQYLKCKWALVLAAKEADETGALFRKSEAQKVCCIDVNKTSVLWNAFGRLGWLGSKWPQ</sequence>
<comment type="caution">
    <text evidence="3">The sequence shown here is derived from an EMBL/GenBank/DDBJ whole genome shotgun (WGS) entry which is preliminary data.</text>
</comment>
<evidence type="ECO:0000259" key="2">
    <source>
        <dbReference type="Pfam" id="PF04433"/>
    </source>
</evidence>
<evidence type="ECO:0000313" key="4">
    <source>
        <dbReference type="Proteomes" id="UP001304243"/>
    </source>
</evidence>
<dbReference type="AlphaFoldDB" id="A0AAN7DBS7"/>
<dbReference type="InterPro" id="IPR036388">
    <property type="entry name" value="WH-like_DNA-bd_sf"/>
</dbReference>
<feature type="region of interest" description="Disordered" evidence="1">
    <location>
        <begin position="41"/>
        <end position="96"/>
    </location>
</feature>
<name>A0AAN7DBS7_9FUNG</name>
<dbReference type="InterPro" id="IPR007526">
    <property type="entry name" value="SWIRM"/>
</dbReference>
<feature type="compositionally biased region" description="Pro residues" evidence="1">
    <location>
        <begin position="191"/>
        <end position="205"/>
    </location>
</feature>
<dbReference type="EMBL" id="JASEJX010000016">
    <property type="protein sequence ID" value="KAK4513957.1"/>
    <property type="molecule type" value="Genomic_DNA"/>
</dbReference>